<dbReference type="PANTHER" id="PTHR33233">
    <property type="entry name" value="ENDONUCLEASE/EXONUCLEASE/PHOSPHATASE"/>
    <property type="match status" value="1"/>
</dbReference>
<organism evidence="1 2">
    <name type="scientific">Carnegiea gigantea</name>
    <dbReference type="NCBI Taxonomy" id="171969"/>
    <lineage>
        <taxon>Eukaryota</taxon>
        <taxon>Viridiplantae</taxon>
        <taxon>Streptophyta</taxon>
        <taxon>Embryophyta</taxon>
        <taxon>Tracheophyta</taxon>
        <taxon>Spermatophyta</taxon>
        <taxon>Magnoliopsida</taxon>
        <taxon>eudicotyledons</taxon>
        <taxon>Gunneridae</taxon>
        <taxon>Pentapetalae</taxon>
        <taxon>Caryophyllales</taxon>
        <taxon>Cactineae</taxon>
        <taxon>Cactaceae</taxon>
        <taxon>Cactoideae</taxon>
        <taxon>Echinocereeae</taxon>
        <taxon>Carnegiea</taxon>
    </lineage>
</organism>
<reference evidence="1" key="1">
    <citation type="submission" date="2022-04" db="EMBL/GenBank/DDBJ databases">
        <title>Carnegiea gigantea Genome sequencing and assembly v2.</title>
        <authorList>
            <person name="Copetti D."/>
            <person name="Sanderson M.J."/>
            <person name="Burquez A."/>
            <person name="Wojciechowski M.F."/>
        </authorList>
    </citation>
    <scope>NUCLEOTIDE SEQUENCE</scope>
    <source>
        <strain evidence="1">SGP5-SGP5p</strain>
        <tissue evidence="1">Aerial part</tissue>
    </source>
</reference>
<name>A0A9Q1KJQ1_9CARY</name>
<dbReference type="AlphaFoldDB" id="A0A9Q1KJQ1"/>
<comment type="caution">
    <text evidence="1">The sequence shown here is derived from an EMBL/GenBank/DDBJ whole genome shotgun (WGS) entry which is preliminary data.</text>
</comment>
<evidence type="ECO:0000313" key="1">
    <source>
        <dbReference type="EMBL" id="KAJ8444078.1"/>
    </source>
</evidence>
<dbReference type="OrthoDB" id="1939300at2759"/>
<keyword evidence="2" id="KW-1185">Reference proteome</keyword>
<gene>
    <name evidence="1" type="ORF">Cgig2_025079</name>
</gene>
<accession>A0A9Q1KJQ1</accession>
<dbReference type="Proteomes" id="UP001153076">
    <property type="component" value="Unassembled WGS sequence"/>
</dbReference>
<dbReference type="PANTHER" id="PTHR33233:SF14">
    <property type="entry name" value="ENDONUCLEASE_EXONUCLEASE_PHOSPHATASE"/>
    <property type="match status" value="1"/>
</dbReference>
<protein>
    <submittedName>
        <fullName evidence="1">Uncharacterized protein</fullName>
    </submittedName>
</protein>
<evidence type="ECO:0000313" key="2">
    <source>
        <dbReference type="Proteomes" id="UP001153076"/>
    </source>
</evidence>
<proteinExistence type="predicted"/>
<dbReference type="EMBL" id="JAKOGI010000107">
    <property type="protein sequence ID" value="KAJ8444078.1"/>
    <property type="molecule type" value="Genomic_DNA"/>
</dbReference>
<sequence length="218" mass="25107">MAVRLELIKELLNWGKNQEEEIQPEPVQNEISPRFTSYASLVDPEEGIALKFIPLKAINGHSEFEYRYTAVICGVVGANPPVDVIDGFVHRIWENMSIDKALQARKEVLLVRFNNVEDKMAVIQRQIYCFNKKAFIVQFPKLDIRDRGIDNLSKIGSMLGVPIKTDRTTKEKYALYYAGIFIKMPLAGPLPETIDFINDWDLVVRQKVKYEWKPTECT</sequence>